<dbReference type="RefSeq" id="WP_149922990.1">
    <property type="nucleotide sequence ID" value="NZ_CAXSXC010000006.1"/>
</dbReference>
<evidence type="ECO:0000313" key="3">
    <source>
        <dbReference type="Proteomes" id="UP000429838"/>
    </source>
</evidence>
<organism evidence="2 3">
    <name type="scientific">Bacteroides fragilis</name>
    <dbReference type="NCBI Taxonomy" id="817"/>
    <lineage>
        <taxon>Bacteria</taxon>
        <taxon>Pseudomonadati</taxon>
        <taxon>Bacteroidota</taxon>
        <taxon>Bacteroidia</taxon>
        <taxon>Bacteroidales</taxon>
        <taxon>Bacteroidaceae</taxon>
        <taxon>Bacteroides</taxon>
    </lineage>
</organism>
<reference evidence="2 3" key="1">
    <citation type="journal article" date="2019" name="Nat. Med.">
        <title>A library of human gut bacterial isolates paired with longitudinal multiomics data enables mechanistic microbiome research.</title>
        <authorList>
            <person name="Poyet M."/>
            <person name="Groussin M."/>
            <person name="Gibbons S.M."/>
            <person name="Avila-Pacheco J."/>
            <person name="Jiang X."/>
            <person name="Kearney S.M."/>
            <person name="Perrotta A.R."/>
            <person name="Berdy B."/>
            <person name="Zhao S."/>
            <person name="Lieberman T.D."/>
            <person name="Swanson P.K."/>
            <person name="Smith M."/>
            <person name="Roesemann S."/>
            <person name="Alexander J.E."/>
            <person name="Rich S.A."/>
            <person name="Livny J."/>
            <person name="Vlamakis H."/>
            <person name="Clish C."/>
            <person name="Bullock K."/>
            <person name="Deik A."/>
            <person name="Scott J."/>
            <person name="Pierce K.A."/>
            <person name="Xavier R.J."/>
            <person name="Alm E.J."/>
        </authorList>
    </citation>
    <scope>NUCLEOTIDE SEQUENCE [LARGE SCALE GENOMIC DNA]</scope>
    <source>
        <strain evidence="2 3">BIOML-A1</strain>
    </source>
</reference>
<accession>A0A5M5WUH7</accession>
<comment type="caution">
    <text evidence="2">The sequence shown here is derived from an EMBL/GenBank/DDBJ whole genome shotgun (WGS) entry which is preliminary data.</text>
</comment>
<sequence>MKKGFLLFSLLFIFFLNSYAQEETLTNKSIVDLSELGFSDDLIITKIKTSKTDFDTSTEALKNLKEAGISDAIIKIMMNVEHDNTSNSEQAEAKTGIYTKINGEFIKVLPTVFSGTKTNMLASAFTYGIADTNIKSTLAGSTSRNIIPYNKPEFFFYFAETQNNAFTIGAANWWFMSSTSPNEFALVRLSQKRNKRELKTGKVNVYAGSEIGIDSKSTIEFNIIQIDEHTFKVIPDQPLPPGEYCFFYQGTIPHAGFVNQSVFDFSIQPNE</sequence>
<dbReference type="EMBL" id="VWAQ01000013">
    <property type="protein sequence ID" value="KAA5206625.1"/>
    <property type="molecule type" value="Genomic_DNA"/>
</dbReference>
<evidence type="ECO:0000313" key="2">
    <source>
        <dbReference type="EMBL" id="KAA5206625.1"/>
    </source>
</evidence>
<evidence type="ECO:0000256" key="1">
    <source>
        <dbReference type="SAM" id="SignalP"/>
    </source>
</evidence>
<feature type="chain" id="PRO_5030134245" evidence="1">
    <location>
        <begin position="21"/>
        <end position="271"/>
    </location>
</feature>
<proteinExistence type="predicted"/>
<name>A0A5M5WUH7_BACFG</name>
<protein>
    <submittedName>
        <fullName evidence="2">Uncharacterized protein</fullName>
    </submittedName>
</protein>
<dbReference type="Proteomes" id="UP000429838">
    <property type="component" value="Unassembled WGS sequence"/>
</dbReference>
<feature type="signal peptide" evidence="1">
    <location>
        <begin position="1"/>
        <end position="20"/>
    </location>
</feature>
<keyword evidence="1" id="KW-0732">Signal</keyword>
<gene>
    <name evidence="2" type="ORF">F2Z25_15315</name>
</gene>
<dbReference type="AlphaFoldDB" id="A0A5M5WUH7"/>